<evidence type="ECO:0000256" key="2">
    <source>
        <dbReference type="ARBA" id="ARBA00022679"/>
    </source>
</evidence>
<dbReference type="EMBL" id="FNKY01000001">
    <property type="protein sequence ID" value="SDQ90752.1"/>
    <property type="molecule type" value="Genomic_DNA"/>
</dbReference>
<dbReference type="InterPro" id="IPR050362">
    <property type="entry name" value="Cation-dep_OMT"/>
</dbReference>
<dbReference type="Proteomes" id="UP000183471">
    <property type="component" value="Unassembled WGS sequence"/>
</dbReference>
<comment type="caution">
    <text evidence="4">The sequence shown here is derived from an EMBL/GenBank/DDBJ whole genome shotgun (WGS) entry which is preliminary data.</text>
</comment>
<dbReference type="Pfam" id="PF01596">
    <property type="entry name" value="Methyltransf_3"/>
    <property type="match status" value="1"/>
</dbReference>
<proteinExistence type="predicted"/>
<dbReference type="InterPro" id="IPR029063">
    <property type="entry name" value="SAM-dependent_MTases_sf"/>
</dbReference>
<dbReference type="InterPro" id="IPR002935">
    <property type="entry name" value="SAM_O-MeTrfase"/>
</dbReference>
<gene>
    <name evidence="4" type="ORF">SAMN05216402_2773</name>
</gene>
<reference evidence="4 5" key="1">
    <citation type="submission" date="2016-10" db="EMBL/GenBank/DDBJ databases">
        <authorList>
            <person name="Varghese N."/>
            <person name="Submissions S."/>
        </authorList>
    </citation>
    <scope>NUCLEOTIDE SEQUENCE [LARGE SCALE GENOMIC DNA]</scope>
    <source>
        <strain evidence="4 5">Nl1</strain>
    </source>
</reference>
<keyword evidence="3" id="KW-0949">S-adenosyl-L-methionine</keyword>
<organism evidence="4 5">
    <name type="scientific">Nitrosospira multiformis</name>
    <dbReference type="NCBI Taxonomy" id="1231"/>
    <lineage>
        <taxon>Bacteria</taxon>
        <taxon>Pseudomonadati</taxon>
        <taxon>Pseudomonadota</taxon>
        <taxon>Betaproteobacteria</taxon>
        <taxon>Nitrosomonadales</taxon>
        <taxon>Nitrosomonadaceae</taxon>
        <taxon>Nitrosospira</taxon>
    </lineage>
</organism>
<dbReference type="Gene3D" id="3.40.50.150">
    <property type="entry name" value="Vaccinia Virus protein VP39"/>
    <property type="match status" value="1"/>
</dbReference>
<sequence>MATMQSPTIVNPTVLIPVNPAIEDYMRSLVGQTDHSVLTEMEAVAKENNFPIVGRLVGVFLETLAKTANAKRIFEFGSGYGYSAYWFAKAVGADGQVICTDGDPLNKEKAEQYLGSAGLSDRVDFRAGLAQEIFTQTEGLFDICYNDVDKGDYPEVWQMAKDRIRPGGLYIADNVLWHGRVAVEKYVDIVPGWTEAILEHNRLIFNDPEFDAFINPTRDGVVVARKKSPGQS</sequence>
<evidence type="ECO:0000256" key="3">
    <source>
        <dbReference type="ARBA" id="ARBA00022691"/>
    </source>
</evidence>
<dbReference type="PROSITE" id="PS51682">
    <property type="entry name" value="SAM_OMT_I"/>
    <property type="match status" value="1"/>
</dbReference>
<dbReference type="SUPFAM" id="SSF53335">
    <property type="entry name" value="S-adenosyl-L-methionine-dependent methyltransferases"/>
    <property type="match status" value="1"/>
</dbReference>
<keyword evidence="2" id="KW-0808">Transferase</keyword>
<dbReference type="PANTHER" id="PTHR10509:SF14">
    <property type="entry name" value="CAFFEOYL-COA O-METHYLTRANSFERASE 3-RELATED"/>
    <property type="match status" value="1"/>
</dbReference>
<evidence type="ECO:0000256" key="1">
    <source>
        <dbReference type="ARBA" id="ARBA00022603"/>
    </source>
</evidence>
<evidence type="ECO:0000313" key="4">
    <source>
        <dbReference type="EMBL" id="SDQ90752.1"/>
    </source>
</evidence>
<accession>A0ABY0TIW6</accession>
<protein>
    <submittedName>
        <fullName evidence="4">Predicted O-methyltransferase YrrM</fullName>
    </submittedName>
</protein>
<evidence type="ECO:0000313" key="5">
    <source>
        <dbReference type="Proteomes" id="UP000183471"/>
    </source>
</evidence>
<keyword evidence="5" id="KW-1185">Reference proteome</keyword>
<keyword evidence="1" id="KW-0489">Methyltransferase</keyword>
<dbReference type="RefSeq" id="WP_074633520.1">
    <property type="nucleotide sequence ID" value="NZ_FNKY01000001.1"/>
</dbReference>
<dbReference type="PANTHER" id="PTHR10509">
    <property type="entry name" value="O-METHYLTRANSFERASE-RELATED"/>
    <property type="match status" value="1"/>
</dbReference>
<name>A0ABY0TIW6_9PROT</name>